<accession>A0A3T0N4Q7</accession>
<keyword evidence="3" id="KW-0238">DNA-binding</keyword>
<dbReference type="InterPro" id="IPR000847">
    <property type="entry name" value="LysR_HTH_N"/>
</dbReference>
<proteinExistence type="inferred from homology"/>
<dbReference type="EMBL" id="CP033219">
    <property type="protein sequence ID" value="AZV78971.1"/>
    <property type="molecule type" value="Genomic_DNA"/>
</dbReference>
<dbReference type="PROSITE" id="PS50931">
    <property type="entry name" value="HTH_LYSR"/>
    <property type="match status" value="1"/>
</dbReference>
<keyword evidence="8" id="KW-1185">Reference proteome</keyword>
<evidence type="ECO:0000259" key="6">
    <source>
        <dbReference type="PROSITE" id="PS50931"/>
    </source>
</evidence>
<dbReference type="GO" id="GO:0032993">
    <property type="term" value="C:protein-DNA complex"/>
    <property type="evidence" value="ECO:0007669"/>
    <property type="project" value="TreeGrafter"/>
</dbReference>
<evidence type="ECO:0000256" key="3">
    <source>
        <dbReference type="ARBA" id="ARBA00023125"/>
    </source>
</evidence>
<dbReference type="InterPro" id="IPR005119">
    <property type="entry name" value="LysR_subst-bd"/>
</dbReference>
<protein>
    <submittedName>
        <fullName evidence="7">LysR family transcriptional regulator</fullName>
    </submittedName>
</protein>
<evidence type="ECO:0000256" key="2">
    <source>
        <dbReference type="ARBA" id="ARBA00023015"/>
    </source>
</evidence>
<dbReference type="Gene3D" id="1.10.10.10">
    <property type="entry name" value="Winged helix-like DNA-binding domain superfamily/Winged helix DNA-binding domain"/>
    <property type="match status" value="1"/>
</dbReference>
<dbReference type="SUPFAM" id="SSF53850">
    <property type="entry name" value="Periplasmic binding protein-like II"/>
    <property type="match status" value="1"/>
</dbReference>
<dbReference type="Pfam" id="PF00126">
    <property type="entry name" value="HTH_1"/>
    <property type="match status" value="1"/>
</dbReference>
<name>A0A3T0N4Q7_9RHOB</name>
<organism evidence="7 8">
    <name type="scientific">Parasedimentitalea marina</name>
    <dbReference type="NCBI Taxonomy" id="2483033"/>
    <lineage>
        <taxon>Bacteria</taxon>
        <taxon>Pseudomonadati</taxon>
        <taxon>Pseudomonadota</taxon>
        <taxon>Alphaproteobacteria</taxon>
        <taxon>Rhodobacterales</taxon>
        <taxon>Paracoccaceae</taxon>
        <taxon>Parasedimentitalea</taxon>
    </lineage>
</organism>
<dbReference type="GO" id="GO:0003700">
    <property type="term" value="F:DNA-binding transcription factor activity"/>
    <property type="evidence" value="ECO:0007669"/>
    <property type="project" value="InterPro"/>
</dbReference>
<evidence type="ECO:0000256" key="5">
    <source>
        <dbReference type="ARBA" id="ARBA00023163"/>
    </source>
</evidence>
<dbReference type="CDD" id="cd08411">
    <property type="entry name" value="PBP2_OxyR"/>
    <property type="match status" value="1"/>
</dbReference>
<dbReference type="OrthoDB" id="9775392at2"/>
<dbReference type="GO" id="GO:0003677">
    <property type="term" value="F:DNA binding"/>
    <property type="evidence" value="ECO:0007669"/>
    <property type="project" value="UniProtKB-KW"/>
</dbReference>
<dbReference type="PANTHER" id="PTHR30346">
    <property type="entry name" value="TRANSCRIPTIONAL DUAL REGULATOR HCAR-RELATED"/>
    <property type="match status" value="1"/>
</dbReference>
<comment type="similarity">
    <text evidence="1">Belongs to the LysR transcriptional regulatory family.</text>
</comment>
<gene>
    <name evidence="7" type="ORF">EBB79_14555</name>
</gene>
<dbReference type="PANTHER" id="PTHR30346:SF26">
    <property type="entry name" value="HYDROGEN PEROXIDE-INDUCIBLE GENES ACTIVATOR"/>
    <property type="match status" value="1"/>
</dbReference>
<dbReference type="Proteomes" id="UP000283063">
    <property type="component" value="Chromosome"/>
</dbReference>
<keyword evidence="4" id="KW-0010">Activator</keyword>
<dbReference type="SUPFAM" id="SSF46785">
    <property type="entry name" value="Winged helix' DNA-binding domain"/>
    <property type="match status" value="1"/>
</dbReference>
<keyword evidence="2" id="KW-0805">Transcription regulation</keyword>
<reference evidence="7 8" key="1">
    <citation type="submission" date="2018-10" db="EMBL/GenBank/DDBJ databases">
        <title>Parasedimentitalea marina sp. nov., a psychrophilic bacterium isolated from deep seawater of the New Britain Trench.</title>
        <authorList>
            <person name="Cao J."/>
        </authorList>
    </citation>
    <scope>NUCLEOTIDE SEQUENCE [LARGE SCALE GENOMIC DNA]</scope>
    <source>
        <strain evidence="7 8">W43</strain>
    </source>
</reference>
<dbReference type="AlphaFoldDB" id="A0A3T0N4Q7"/>
<dbReference type="PRINTS" id="PR00039">
    <property type="entry name" value="HTHLYSR"/>
</dbReference>
<sequence>MMNITLRQLRYFDALAQHGHFGRAAEACSVSQPALSVQIKELEEVLGNTLFERMPRQVRLTTLGREFLVRSREILRSVDELGDLARAAQEQLVGQLRIGVIPTIAPYLLPTIVDRLSSQFVGVDIHVRETMTSTLLKELAEGRIDTAIVALPISEPSLTEVALFEENFVLIRPEADKGKPVPDREMLPEMRLLLLEEGHCFRDQALAFCNIQSNLPRETLDGTSLTTLVQMVGAGIGITLIPEMAIPVETRSAAVSVARLCEPQPTRTIGMIWRKTSPMEHQYLRITDLVRQAHVFLSGSPETDRTTS</sequence>
<dbReference type="KEGG" id="sedi:EBB79_14555"/>
<dbReference type="InterPro" id="IPR036390">
    <property type="entry name" value="WH_DNA-bd_sf"/>
</dbReference>
<dbReference type="Pfam" id="PF03466">
    <property type="entry name" value="LysR_substrate"/>
    <property type="match status" value="1"/>
</dbReference>
<evidence type="ECO:0000256" key="1">
    <source>
        <dbReference type="ARBA" id="ARBA00009437"/>
    </source>
</evidence>
<evidence type="ECO:0000313" key="7">
    <source>
        <dbReference type="EMBL" id="AZV78971.1"/>
    </source>
</evidence>
<evidence type="ECO:0000256" key="4">
    <source>
        <dbReference type="ARBA" id="ARBA00023159"/>
    </source>
</evidence>
<dbReference type="RefSeq" id="WP_127749522.1">
    <property type="nucleotide sequence ID" value="NZ_CP033219.1"/>
</dbReference>
<feature type="domain" description="HTH lysR-type" evidence="6">
    <location>
        <begin position="4"/>
        <end position="61"/>
    </location>
</feature>
<dbReference type="InterPro" id="IPR036388">
    <property type="entry name" value="WH-like_DNA-bd_sf"/>
</dbReference>
<dbReference type="FunFam" id="1.10.10.10:FF:000001">
    <property type="entry name" value="LysR family transcriptional regulator"/>
    <property type="match status" value="1"/>
</dbReference>
<dbReference type="Gene3D" id="3.40.190.10">
    <property type="entry name" value="Periplasmic binding protein-like II"/>
    <property type="match status" value="2"/>
</dbReference>
<evidence type="ECO:0000313" key="8">
    <source>
        <dbReference type="Proteomes" id="UP000283063"/>
    </source>
</evidence>
<keyword evidence="5" id="KW-0804">Transcription</keyword>